<dbReference type="GO" id="GO:0032040">
    <property type="term" value="C:small-subunit processome"/>
    <property type="evidence" value="ECO:0007669"/>
    <property type="project" value="EnsemblFungi"/>
</dbReference>
<proteinExistence type="inferred from homology"/>
<dbReference type="GO" id="GO:0005737">
    <property type="term" value="C:cytoplasm"/>
    <property type="evidence" value="ECO:0007669"/>
    <property type="project" value="EnsemblFungi"/>
</dbReference>
<dbReference type="OrthoDB" id="2192561at2759"/>
<dbReference type="PANTHER" id="PTHR12821:SF0">
    <property type="entry name" value="BYSTIN"/>
    <property type="match status" value="1"/>
</dbReference>
<dbReference type="GO" id="GO:0016973">
    <property type="term" value="P:poly(A)+ mRNA export from nucleus"/>
    <property type="evidence" value="ECO:0007669"/>
    <property type="project" value="EnsemblFungi"/>
</dbReference>
<keyword evidence="4" id="KW-1185">Reference proteome</keyword>
<dbReference type="PANTHER" id="PTHR12821">
    <property type="entry name" value="BYSTIN"/>
    <property type="match status" value="1"/>
</dbReference>
<comment type="similarity">
    <text evidence="1">Belongs to the bystin family.</text>
</comment>
<evidence type="ECO:0000256" key="2">
    <source>
        <dbReference type="SAM" id="MobiDB-lite"/>
    </source>
</evidence>
<dbReference type="InterPro" id="IPR007955">
    <property type="entry name" value="Bystin"/>
</dbReference>
<organism evidence="3 4">
    <name type="scientific">Schizosaccharomyces cryophilus (strain OY26 / ATCC MYA-4695 / CBS 11777 / NBRC 106824 / NRRL Y48691)</name>
    <name type="common">Fission yeast</name>
    <dbReference type="NCBI Taxonomy" id="653667"/>
    <lineage>
        <taxon>Eukaryota</taxon>
        <taxon>Fungi</taxon>
        <taxon>Dikarya</taxon>
        <taxon>Ascomycota</taxon>
        <taxon>Taphrinomycotina</taxon>
        <taxon>Schizosaccharomycetes</taxon>
        <taxon>Schizosaccharomycetales</taxon>
        <taxon>Schizosaccharomycetaceae</taxon>
        <taxon>Schizosaccharomyces</taxon>
    </lineage>
</organism>
<dbReference type="GO" id="GO:0030515">
    <property type="term" value="F:snoRNA binding"/>
    <property type="evidence" value="ECO:0007669"/>
    <property type="project" value="EnsemblFungi"/>
</dbReference>
<feature type="region of interest" description="Disordered" evidence="2">
    <location>
        <begin position="176"/>
        <end position="197"/>
    </location>
</feature>
<dbReference type="GO" id="GO:0030686">
    <property type="term" value="C:90S preribosome"/>
    <property type="evidence" value="ECO:0007669"/>
    <property type="project" value="EnsemblFungi"/>
</dbReference>
<feature type="region of interest" description="Disordered" evidence="2">
    <location>
        <begin position="1"/>
        <end position="137"/>
    </location>
</feature>
<evidence type="ECO:0000256" key="1">
    <source>
        <dbReference type="ARBA" id="ARBA00007114"/>
    </source>
</evidence>
<feature type="compositionally biased region" description="Basic and acidic residues" evidence="2">
    <location>
        <begin position="176"/>
        <end position="187"/>
    </location>
</feature>
<evidence type="ECO:0000313" key="4">
    <source>
        <dbReference type="Proteomes" id="UP000015464"/>
    </source>
</evidence>
<dbReference type="AlphaFoldDB" id="S9XJ78"/>
<evidence type="ECO:0000313" key="3">
    <source>
        <dbReference type="EMBL" id="EPY53681.1"/>
    </source>
</evidence>
<feature type="compositionally biased region" description="Acidic residues" evidence="2">
    <location>
        <begin position="119"/>
        <end position="136"/>
    </location>
</feature>
<dbReference type="GeneID" id="25037405"/>
<sequence>MPKAPKPRLQHAPLYKDIADSSETGILRQKSSKQQKGKENVDRNGYMDAKASKRILQLAREQQEELEQEESGENPKALTEEDGFPQMSHEKDTLENPAIEPKDEEDESERFEAASNASDSDEFEEDDEYEELDIDETDRKLFDKFFPENNDQEKNEAPQEQSTNLSDLILQKISEAEARSRGEHVPTAEEEEEETMPPLPPKVIEVYSKVGVLLSKYRSGKIPKAFKIIPSLSNWEEILYITRPDTWTPHACYEATRIFISNLKPIQAQHFLNVILLERVREDIQTNKKLNYHLYMALKKALYKPSAFFKGFLFPLVSENCTLREAAVIGSVLVKVSVPVLHSAAALLRLTEFDVNGASSVFIRILLDKKYALPYKVLDSLVFYFMRWKALDRPLAVLEHQSMLVFAQRYKFDITPEQKDALLEVVRVKGHYSIGPEIRRELVNSASRGEEIPQDMEEY</sequence>
<name>S9XJ78_SCHCR</name>
<gene>
    <name evidence="3" type="ORF">SPOG_03086</name>
</gene>
<dbReference type="GO" id="GO:0000447">
    <property type="term" value="P:endonucleolytic cleavage in ITS1 to separate SSU-rRNA from 5.8S rRNA and LSU-rRNA from tricistronic rRNA transcript (SSU-rRNA, 5.8S rRNA, LSU-rRNA)"/>
    <property type="evidence" value="ECO:0007669"/>
    <property type="project" value="EnsemblFungi"/>
</dbReference>
<reference evidence="3 4" key="1">
    <citation type="journal article" date="2011" name="Science">
        <title>Comparative functional genomics of the fission yeasts.</title>
        <authorList>
            <person name="Rhind N."/>
            <person name="Chen Z."/>
            <person name="Yassour M."/>
            <person name="Thompson D.A."/>
            <person name="Haas B.J."/>
            <person name="Habib N."/>
            <person name="Wapinski I."/>
            <person name="Roy S."/>
            <person name="Lin M.F."/>
            <person name="Heiman D.I."/>
            <person name="Young S.K."/>
            <person name="Furuya K."/>
            <person name="Guo Y."/>
            <person name="Pidoux A."/>
            <person name="Chen H.M."/>
            <person name="Robbertse B."/>
            <person name="Goldberg J.M."/>
            <person name="Aoki K."/>
            <person name="Bayne E.H."/>
            <person name="Berlin A.M."/>
            <person name="Desjardins C.A."/>
            <person name="Dobbs E."/>
            <person name="Dukaj L."/>
            <person name="Fan L."/>
            <person name="FitzGerald M.G."/>
            <person name="French C."/>
            <person name="Gujja S."/>
            <person name="Hansen K."/>
            <person name="Keifenheim D."/>
            <person name="Levin J.Z."/>
            <person name="Mosher R.A."/>
            <person name="Mueller C.A."/>
            <person name="Pfiffner J."/>
            <person name="Priest M."/>
            <person name="Russ C."/>
            <person name="Smialowska A."/>
            <person name="Swoboda P."/>
            <person name="Sykes S.M."/>
            <person name="Vaughn M."/>
            <person name="Vengrova S."/>
            <person name="Yoder R."/>
            <person name="Zeng Q."/>
            <person name="Allshire R."/>
            <person name="Baulcombe D."/>
            <person name="Birren B.W."/>
            <person name="Brown W."/>
            <person name="Ekwall K."/>
            <person name="Kellis M."/>
            <person name="Leatherwood J."/>
            <person name="Levin H."/>
            <person name="Margalit H."/>
            <person name="Martienssen R."/>
            <person name="Nieduszynski C.A."/>
            <person name="Spatafora J.W."/>
            <person name="Friedman N."/>
            <person name="Dalgaard J.Z."/>
            <person name="Baumann P."/>
            <person name="Niki H."/>
            <person name="Regev A."/>
            <person name="Nusbaum C."/>
        </authorList>
    </citation>
    <scope>NUCLEOTIDE SEQUENCE [LARGE SCALE GENOMIC DNA]</scope>
    <source>
        <strain evidence="4">OY26 / ATCC MYA-4695 / CBS 11777 / NBRC 106824 / NRRL Y48691</strain>
    </source>
</reference>
<dbReference type="GO" id="GO:0030688">
    <property type="term" value="C:preribosome, small subunit precursor"/>
    <property type="evidence" value="ECO:0007669"/>
    <property type="project" value="EnsemblFungi"/>
</dbReference>
<accession>S9XJ78</accession>
<dbReference type="Proteomes" id="UP000015464">
    <property type="component" value="Unassembled WGS sequence"/>
</dbReference>
<protein>
    <submittedName>
        <fullName evidence="3">Bystin family U3 and U14 snoRNA associated protein</fullName>
    </submittedName>
</protein>
<dbReference type="HOGENOM" id="CLU_029727_0_1_1"/>
<dbReference type="EMBL" id="KE546988">
    <property type="protein sequence ID" value="EPY53681.1"/>
    <property type="molecule type" value="Genomic_DNA"/>
</dbReference>
<dbReference type="Pfam" id="PF05291">
    <property type="entry name" value="Bystin"/>
    <property type="match status" value="1"/>
</dbReference>
<dbReference type="RefSeq" id="XP_013021199.1">
    <property type="nucleotide sequence ID" value="XM_013165745.1"/>
</dbReference>
<dbReference type="STRING" id="653667.S9XJ78"/>
<dbReference type="OMA" id="TKLPVIW"/>
<dbReference type="eggNOG" id="KOG3871">
    <property type="taxonomic scope" value="Eukaryota"/>
</dbReference>